<gene>
    <name evidence="2" type="ORF">LEP1GSC125_3539</name>
</gene>
<comment type="caution">
    <text evidence="2">The sequence shown here is derived from an EMBL/GenBank/DDBJ whole genome shotgun (WGS) entry which is preliminary data.</text>
</comment>
<dbReference type="AlphaFoldDB" id="A0AA87SWG7"/>
<dbReference type="EMBL" id="AKWM02000040">
    <property type="protein sequence ID" value="EKS00034.1"/>
    <property type="molecule type" value="Genomic_DNA"/>
</dbReference>
<proteinExistence type="predicted"/>
<sequence>MQYRYICQGDIFPFSTRTERGDEVRAALLKQLVISTIIFLVSQNFWVARRSSSILCLSINGFFVSELTSFFYTFTKITH</sequence>
<protein>
    <submittedName>
        <fullName evidence="2">Uncharacterized protein</fullName>
    </submittedName>
</protein>
<evidence type="ECO:0000313" key="2">
    <source>
        <dbReference type="EMBL" id="EKS00034.1"/>
    </source>
</evidence>
<name>A0AA87SWG7_9LEPT</name>
<evidence type="ECO:0000256" key="1">
    <source>
        <dbReference type="SAM" id="Phobius"/>
    </source>
</evidence>
<keyword evidence="1" id="KW-1133">Transmembrane helix</keyword>
<organism evidence="2 3">
    <name type="scientific">Leptospira mayottensis 200901122</name>
    <dbReference type="NCBI Taxonomy" id="1193010"/>
    <lineage>
        <taxon>Bacteria</taxon>
        <taxon>Pseudomonadati</taxon>
        <taxon>Spirochaetota</taxon>
        <taxon>Spirochaetia</taxon>
        <taxon>Leptospirales</taxon>
        <taxon>Leptospiraceae</taxon>
        <taxon>Leptospira</taxon>
    </lineage>
</organism>
<evidence type="ECO:0000313" key="3">
    <source>
        <dbReference type="Proteomes" id="UP000001343"/>
    </source>
</evidence>
<keyword evidence="1" id="KW-0472">Membrane</keyword>
<accession>A0AA87SWG7</accession>
<feature type="transmembrane region" description="Helical" evidence="1">
    <location>
        <begin position="52"/>
        <end position="74"/>
    </location>
</feature>
<reference evidence="2 3" key="1">
    <citation type="journal article" date="2014" name="Int. J. Syst. Evol. Microbiol.">
        <title>Leptospira mayottensis sp. nov., a pathogenic species of the genus Leptospira isolated from humans.</title>
        <authorList>
            <person name="Bourhy P."/>
            <person name="Collet L."/>
            <person name="Brisse S."/>
            <person name="Picardeau M."/>
        </authorList>
    </citation>
    <scope>NUCLEOTIDE SEQUENCE [LARGE SCALE GENOMIC DNA]</scope>
    <source>
        <strain evidence="2 3">200901122</strain>
    </source>
</reference>
<keyword evidence="1" id="KW-0812">Transmembrane</keyword>
<dbReference type="Proteomes" id="UP000001343">
    <property type="component" value="Unassembled WGS sequence"/>
</dbReference>